<gene>
    <name evidence="2" type="ORF">Salat_2305300</name>
</gene>
<feature type="compositionally biased region" description="Basic and acidic residues" evidence="1">
    <location>
        <begin position="71"/>
        <end position="81"/>
    </location>
</feature>
<keyword evidence="3" id="KW-1185">Reference proteome</keyword>
<feature type="compositionally biased region" description="Basic and acidic residues" evidence="1">
    <location>
        <begin position="114"/>
        <end position="149"/>
    </location>
</feature>
<dbReference type="Proteomes" id="UP001293254">
    <property type="component" value="Unassembled WGS sequence"/>
</dbReference>
<evidence type="ECO:0000313" key="2">
    <source>
        <dbReference type="EMBL" id="KAK4418925.1"/>
    </source>
</evidence>
<protein>
    <submittedName>
        <fullName evidence="2">Uncharacterized protein</fullName>
    </submittedName>
</protein>
<evidence type="ECO:0000256" key="1">
    <source>
        <dbReference type="SAM" id="MobiDB-lite"/>
    </source>
</evidence>
<accession>A0AAE2CEB4</accession>
<organism evidence="2 3">
    <name type="scientific">Sesamum alatum</name>
    <dbReference type="NCBI Taxonomy" id="300844"/>
    <lineage>
        <taxon>Eukaryota</taxon>
        <taxon>Viridiplantae</taxon>
        <taxon>Streptophyta</taxon>
        <taxon>Embryophyta</taxon>
        <taxon>Tracheophyta</taxon>
        <taxon>Spermatophyta</taxon>
        <taxon>Magnoliopsida</taxon>
        <taxon>eudicotyledons</taxon>
        <taxon>Gunneridae</taxon>
        <taxon>Pentapetalae</taxon>
        <taxon>asterids</taxon>
        <taxon>lamiids</taxon>
        <taxon>Lamiales</taxon>
        <taxon>Pedaliaceae</taxon>
        <taxon>Sesamum</taxon>
    </lineage>
</organism>
<feature type="region of interest" description="Disordered" evidence="1">
    <location>
        <begin position="1"/>
        <end position="149"/>
    </location>
</feature>
<proteinExistence type="predicted"/>
<reference evidence="2" key="1">
    <citation type="submission" date="2020-06" db="EMBL/GenBank/DDBJ databases">
        <authorList>
            <person name="Li T."/>
            <person name="Hu X."/>
            <person name="Zhang T."/>
            <person name="Song X."/>
            <person name="Zhang H."/>
            <person name="Dai N."/>
            <person name="Sheng W."/>
            <person name="Hou X."/>
            <person name="Wei L."/>
        </authorList>
    </citation>
    <scope>NUCLEOTIDE SEQUENCE</scope>
    <source>
        <strain evidence="2">3651</strain>
        <tissue evidence="2">Leaf</tissue>
    </source>
</reference>
<feature type="compositionally biased region" description="Polar residues" evidence="1">
    <location>
        <begin position="203"/>
        <end position="217"/>
    </location>
</feature>
<name>A0AAE2CEB4_9LAMI</name>
<feature type="compositionally biased region" description="Basic residues" evidence="1">
    <location>
        <begin position="8"/>
        <end position="21"/>
    </location>
</feature>
<feature type="compositionally biased region" description="Basic and acidic residues" evidence="1">
    <location>
        <begin position="248"/>
        <end position="257"/>
    </location>
</feature>
<feature type="compositionally biased region" description="Acidic residues" evidence="1">
    <location>
        <begin position="96"/>
        <end position="113"/>
    </location>
</feature>
<comment type="caution">
    <text evidence="2">The sequence shown here is derived from an EMBL/GenBank/DDBJ whole genome shotgun (WGS) entry which is preliminary data.</text>
</comment>
<evidence type="ECO:0000313" key="3">
    <source>
        <dbReference type="Proteomes" id="UP001293254"/>
    </source>
</evidence>
<sequence>MIEAPKSPKSKALKSKRKKSPKNPYTRLQTGARKRRQKTAYSSGELEQYGGDKACKACGYASPTISDFEGEELHEGGKGDEGGEGVEGEIARASMDSDESSEDEEKDVIGEEGYEARHADEPINPTQDKRAGKRMAIETKEEQESETKALEQAALIGTQLPNILPPLQVDIEEEQPEACLTQDQLQPQAAPPPPLYMPGPSMFHQSQMTHPQSSLQPRITIRAPPPFRGRQVLPSFSTRPRNATSHPILKEGGHKFLDLNQMKSLDS</sequence>
<feature type="compositionally biased region" description="Polar residues" evidence="1">
    <location>
        <begin position="234"/>
        <end position="245"/>
    </location>
</feature>
<dbReference type="EMBL" id="JACGWO010000009">
    <property type="protein sequence ID" value="KAK4418925.1"/>
    <property type="molecule type" value="Genomic_DNA"/>
</dbReference>
<reference evidence="2" key="2">
    <citation type="journal article" date="2024" name="Plant">
        <title>Genomic evolution and insights into agronomic trait innovations of Sesamum species.</title>
        <authorList>
            <person name="Miao H."/>
            <person name="Wang L."/>
            <person name="Qu L."/>
            <person name="Liu H."/>
            <person name="Sun Y."/>
            <person name="Le M."/>
            <person name="Wang Q."/>
            <person name="Wei S."/>
            <person name="Zheng Y."/>
            <person name="Lin W."/>
            <person name="Duan Y."/>
            <person name="Cao H."/>
            <person name="Xiong S."/>
            <person name="Wang X."/>
            <person name="Wei L."/>
            <person name="Li C."/>
            <person name="Ma Q."/>
            <person name="Ju M."/>
            <person name="Zhao R."/>
            <person name="Li G."/>
            <person name="Mu C."/>
            <person name="Tian Q."/>
            <person name="Mei H."/>
            <person name="Zhang T."/>
            <person name="Gao T."/>
            <person name="Zhang H."/>
        </authorList>
    </citation>
    <scope>NUCLEOTIDE SEQUENCE</scope>
    <source>
        <strain evidence="2">3651</strain>
    </source>
</reference>
<feature type="region of interest" description="Disordered" evidence="1">
    <location>
        <begin position="178"/>
        <end position="267"/>
    </location>
</feature>
<dbReference type="AlphaFoldDB" id="A0AAE2CEB4"/>